<evidence type="ECO:0000313" key="1">
    <source>
        <dbReference type="EMBL" id="KZT65717.1"/>
    </source>
</evidence>
<proteinExistence type="predicted"/>
<keyword evidence="2" id="KW-1185">Reference proteome</keyword>
<dbReference type="EMBL" id="KV429101">
    <property type="protein sequence ID" value="KZT65717.1"/>
    <property type="molecule type" value="Genomic_DNA"/>
</dbReference>
<dbReference type="Proteomes" id="UP000076727">
    <property type="component" value="Unassembled WGS sequence"/>
</dbReference>
<accession>A0A165MIA5</accession>
<sequence>MSWNGDILTGIVYPCFDKLLTLRLFLGQQRTYTLSSSSLRHRAFHDPPDPKPVSVGDLLLLHLKFINVPLTTGVPCICGTLGRNPHRHQCEGPQLQHSFIDTLDIAAHALTWLVHEPQQWIAGRTSLSSHSGLISSARCGMPNVRVCPFESI</sequence>
<name>A0A165MIA5_9APHY</name>
<dbReference type="AlphaFoldDB" id="A0A165MIA5"/>
<reference evidence="1 2" key="1">
    <citation type="journal article" date="2016" name="Mol. Biol. Evol.">
        <title>Comparative Genomics of Early-Diverging Mushroom-Forming Fungi Provides Insights into the Origins of Lignocellulose Decay Capabilities.</title>
        <authorList>
            <person name="Nagy L.G."/>
            <person name="Riley R."/>
            <person name="Tritt A."/>
            <person name="Adam C."/>
            <person name="Daum C."/>
            <person name="Floudas D."/>
            <person name="Sun H."/>
            <person name="Yadav J.S."/>
            <person name="Pangilinan J."/>
            <person name="Larsson K.H."/>
            <person name="Matsuura K."/>
            <person name="Barry K."/>
            <person name="Labutti K."/>
            <person name="Kuo R."/>
            <person name="Ohm R.A."/>
            <person name="Bhattacharya S.S."/>
            <person name="Shirouzu T."/>
            <person name="Yoshinaga Y."/>
            <person name="Martin F.M."/>
            <person name="Grigoriev I.V."/>
            <person name="Hibbett D.S."/>
        </authorList>
    </citation>
    <scope>NUCLEOTIDE SEQUENCE [LARGE SCALE GENOMIC DNA]</scope>
    <source>
        <strain evidence="1 2">L-15889</strain>
    </source>
</reference>
<protein>
    <submittedName>
        <fullName evidence="1">Uncharacterized protein</fullName>
    </submittedName>
</protein>
<gene>
    <name evidence="1" type="ORF">DAEQUDRAFT_514652</name>
</gene>
<evidence type="ECO:0000313" key="2">
    <source>
        <dbReference type="Proteomes" id="UP000076727"/>
    </source>
</evidence>
<organism evidence="1 2">
    <name type="scientific">Daedalea quercina L-15889</name>
    <dbReference type="NCBI Taxonomy" id="1314783"/>
    <lineage>
        <taxon>Eukaryota</taxon>
        <taxon>Fungi</taxon>
        <taxon>Dikarya</taxon>
        <taxon>Basidiomycota</taxon>
        <taxon>Agaricomycotina</taxon>
        <taxon>Agaricomycetes</taxon>
        <taxon>Polyporales</taxon>
        <taxon>Fomitopsis</taxon>
    </lineage>
</organism>